<evidence type="ECO:0000256" key="5">
    <source>
        <dbReference type="ARBA" id="ARBA00022758"/>
    </source>
</evidence>
<dbReference type="InterPro" id="IPR038581">
    <property type="entry name" value="ODC_AZ_sf"/>
</dbReference>
<keyword evidence="8" id="KW-1185">Reference proteome</keyword>
<comment type="function">
    <text evidence="1">Ornithine decarboxylase (ODC) antizyme protein that negatively regulates ODC activity and intracellular polyamine biosynthesis in response to increased intracellular polyamine levels. Binds to ODC monomers, inhibiting the assembly of the functional ODC homodimer, and targets the monomers for ubiquitin-independent proteolytic destruction by the 26S proteasome.</text>
</comment>
<accession>A0A6A6I4C1</accession>
<evidence type="ECO:0000313" key="8">
    <source>
        <dbReference type="Proteomes" id="UP000800094"/>
    </source>
</evidence>
<dbReference type="InterPro" id="IPR016181">
    <property type="entry name" value="Acyl_CoA_acyltransferase"/>
</dbReference>
<evidence type="ECO:0000256" key="2">
    <source>
        <dbReference type="ARBA" id="ARBA00008796"/>
    </source>
</evidence>
<dbReference type="EMBL" id="ML987202">
    <property type="protein sequence ID" value="KAF2244858.1"/>
    <property type="molecule type" value="Genomic_DNA"/>
</dbReference>
<protein>
    <recommendedName>
        <fullName evidence="4">Ornithine decarboxylase antizyme</fullName>
    </recommendedName>
</protein>
<dbReference type="GO" id="GO:0008073">
    <property type="term" value="F:ornithine decarboxylase inhibitor activity"/>
    <property type="evidence" value="ECO:0007669"/>
    <property type="project" value="InterPro"/>
</dbReference>
<comment type="subunit">
    <text evidence="3">Interacts with ODC and thereby sterically blocks ODC homodimerization.</text>
</comment>
<reference evidence="7" key="1">
    <citation type="journal article" date="2020" name="Stud. Mycol.">
        <title>101 Dothideomycetes genomes: a test case for predicting lifestyles and emergence of pathogens.</title>
        <authorList>
            <person name="Haridas S."/>
            <person name="Albert R."/>
            <person name="Binder M."/>
            <person name="Bloem J."/>
            <person name="Labutti K."/>
            <person name="Salamov A."/>
            <person name="Andreopoulos B."/>
            <person name="Baker S."/>
            <person name="Barry K."/>
            <person name="Bills G."/>
            <person name="Bluhm B."/>
            <person name="Cannon C."/>
            <person name="Castanera R."/>
            <person name="Culley D."/>
            <person name="Daum C."/>
            <person name="Ezra D."/>
            <person name="Gonzalez J."/>
            <person name="Henrissat B."/>
            <person name="Kuo A."/>
            <person name="Liang C."/>
            <person name="Lipzen A."/>
            <person name="Lutzoni F."/>
            <person name="Magnuson J."/>
            <person name="Mondo S."/>
            <person name="Nolan M."/>
            <person name="Ohm R."/>
            <person name="Pangilinan J."/>
            <person name="Park H.-J."/>
            <person name="Ramirez L."/>
            <person name="Alfaro M."/>
            <person name="Sun H."/>
            <person name="Tritt A."/>
            <person name="Yoshinaga Y."/>
            <person name="Zwiers L.-H."/>
            <person name="Turgeon B."/>
            <person name="Goodwin S."/>
            <person name="Spatafora J."/>
            <person name="Crous P."/>
            <person name="Grigoriev I."/>
        </authorList>
    </citation>
    <scope>NUCLEOTIDE SEQUENCE</scope>
    <source>
        <strain evidence="7">CBS 122368</strain>
    </source>
</reference>
<evidence type="ECO:0000256" key="4">
    <source>
        <dbReference type="ARBA" id="ARBA00017712"/>
    </source>
</evidence>
<comment type="similarity">
    <text evidence="2">Belongs to the ODC antizyme family.</text>
</comment>
<evidence type="ECO:0000256" key="6">
    <source>
        <dbReference type="SAM" id="MobiDB-lite"/>
    </source>
</evidence>
<dbReference type="AlphaFoldDB" id="A0A6A6I4C1"/>
<dbReference type="GO" id="GO:0005737">
    <property type="term" value="C:cytoplasm"/>
    <property type="evidence" value="ECO:0007669"/>
    <property type="project" value="TreeGrafter"/>
</dbReference>
<dbReference type="PANTHER" id="PTHR10279:SF10">
    <property type="entry name" value="ORNITHINE DECARBOXYLASE ANTIZYME"/>
    <property type="match status" value="1"/>
</dbReference>
<organism evidence="7 8">
    <name type="scientific">Trematosphaeria pertusa</name>
    <dbReference type="NCBI Taxonomy" id="390896"/>
    <lineage>
        <taxon>Eukaryota</taxon>
        <taxon>Fungi</taxon>
        <taxon>Dikarya</taxon>
        <taxon>Ascomycota</taxon>
        <taxon>Pezizomycotina</taxon>
        <taxon>Dothideomycetes</taxon>
        <taxon>Pleosporomycetidae</taxon>
        <taxon>Pleosporales</taxon>
        <taxon>Massarineae</taxon>
        <taxon>Trematosphaeriaceae</taxon>
        <taxon>Trematosphaeria</taxon>
    </lineage>
</organism>
<dbReference type="SUPFAM" id="SSF55729">
    <property type="entry name" value="Acyl-CoA N-acyltransferases (Nat)"/>
    <property type="match status" value="1"/>
</dbReference>
<dbReference type="InterPro" id="IPR002993">
    <property type="entry name" value="ODC_AZ"/>
</dbReference>
<dbReference type="Pfam" id="PF02100">
    <property type="entry name" value="ODC_AZ"/>
    <property type="match status" value="1"/>
</dbReference>
<dbReference type="Proteomes" id="UP000800094">
    <property type="component" value="Unassembled WGS sequence"/>
</dbReference>
<name>A0A6A6I4C1_9PLEO</name>
<dbReference type="GO" id="GO:0045732">
    <property type="term" value="P:positive regulation of protein catabolic process"/>
    <property type="evidence" value="ECO:0007669"/>
    <property type="project" value="TreeGrafter"/>
</dbReference>
<dbReference type="Gene3D" id="3.40.630.60">
    <property type="match status" value="1"/>
</dbReference>
<gene>
    <name evidence="7" type="ORF">BU26DRAFT_533463</name>
</gene>
<dbReference type="OrthoDB" id="5959761at2759"/>
<dbReference type="GO" id="GO:0075523">
    <property type="term" value="P:viral translational frameshifting"/>
    <property type="evidence" value="ECO:0007669"/>
    <property type="project" value="UniProtKB-KW"/>
</dbReference>
<evidence type="ECO:0000256" key="3">
    <source>
        <dbReference type="ARBA" id="ARBA00011486"/>
    </source>
</evidence>
<sequence length="269" mass="29752">MAIDTNKRSSSSSSNYSYCSSGNVRATCYTVNARTTALQGFHYSTTGAGGAECPPLAARHTSTTKLPTTIGRARRGGAACTIAGECERLFCGTLRSVFLGEGNLGRQDPLAMGVRNHHQIPTDITDYGVHVRRYSDRLMDSPSPEMVGPVQQKGLVSDWIEVWDYVGGIRFRGFIAEKEEEKAMFVFFDQNVVGGDLKAGLMALLELCEIDYFSCSRLVVCLDRETDRRAMDTLTKDLGWIGFQLTTLNDFTSGEDIISDQWIFMDMET</sequence>
<feature type="region of interest" description="Disordered" evidence="6">
    <location>
        <begin position="1"/>
        <end position="20"/>
    </location>
</feature>
<proteinExistence type="inferred from homology"/>
<keyword evidence="5" id="KW-0688">Ribosomal frameshifting</keyword>
<dbReference type="GeneID" id="54584487"/>
<evidence type="ECO:0000256" key="1">
    <source>
        <dbReference type="ARBA" id="ARBA00002307"/>
    </source>
</evidence>
<dbReference type="RefSeq" id="XP_033679862.1">
    <property type="nucleotide sequence ID" value="XM_033831157.1"/>
</dbReference>
<dbReference type="PANTHER" id="PTHR10279">
    <property type="entry name" value="ORNITHINE DECARBOXYLASE ANTIZYME"/>
    <property type="match status" value="1"/>
</dbReference>
<feature type="compositionally biased region" description="Low complexity" evidence="6">
    <location>
        <begin position="9"/>
        <end position="20"/>
    </location>
</feature>
<evidence type="ECO:0000313" key="7">
    <source>
        <dbReference type="EMBL" id="KAF2244858.1"/>
    </source>
</evidence>
<dbReference type="GO" id="GO:0005634">
    <property type="term" value="C:nucleus"/>
    <property type="evidence" value="ECO:0007669"/>
    <property type="project" value="TreeGrafter"/>
</dbReference>